<organism evidence="1 2">
    <name type="scientific">Pluteus cervinus</name>
    <dbReference type="NCBI Taxonomy" id="181527"/>
    <lineage>
        <taxon>Eukaryota</taxon>
        <taxon>Fungi</taxon>
        <taxon>Dikarya</taxon>
        <taxon>Basidiomycota</taxon>
        <taxon>Agaricomycotina</taxon>
        <taxon>Agaricomycetes</taxon>
        <taxon>Agaricomycetidae</taxon>
        <taxon>Agaricales</taxon>
        <taxon>Pluteineae</taxon>
        <taxon>Pluteaceae</taxon>
        <taxon>Pluteus</taxon>
    </lineage>
</organism>
<gene>
    <name evidence="1" type="ORF">BDN72DRAFT_788133</name>
</gene>
<keyword evidence="2" id="KW-1185">Reference proteome</keyword>
<name>A0ACD3B9G7_9AGAR</name>
<protein>
    <submittedName>
        <fullName evidence="1">Uncharacterized protein</fullName>
    </submittedName>
</protein>
<accession>A0ACD3B9G7</accession>
<dbReference type="EMBL" id="ML208265">
    <property type="protein sequence ID" value="TFK74963.1"/>
    <property type="molecule type" value="Genomic_DNA"/>
</dbReference>
<dbReference type="Proteomes" id="UP000308600">
    <property type="component" value="Unassembled WGS sequence"/>
</dbReference>
<evidence type="ECO:0000313" key="2">
    <source>
        <dbReference type="Proteomes" id="UP000308600"/>
    </source>
</evidence>
<proteinExistence type="predicted"/>
<sequence>MSTSTTNPSADSDMTVNANGTKSNAPLDAGNEKDAATIAIQTAVEKAKRAFALRKYEQAVEHYATALDLTTKQLGDDHPETADLYFSYGKALLENAITQSSVLGKEQGEEPEAEDAAGSSKWGNGAIFFSGDGDDQGEDEAVDLLEHVNKTIAEAEAEAGEEEEAEDAEPEDDFNAAWEVLDLARAIYDKQVDDAGIGANDEVELKLADTYINLGDVSLETEKFDQAITDYEAGLALKRRLLPHSSRQIAEVHYKLSMVLDLTPGRLQESISHAEKALESVEGRLAELRAGLAGELPPLPAEDEVDKDQVDIKGKGKATTSIPDVKTSKLVREDAVQKMAKTQIESELKELSELREDVALKVEELKTQPSDNVGATAPALAAQELDWELNIKLPAASTQAPAPVNDLTSMVKKKKKNPEDSSATKRKAEGDAESSPTEKKLKLDPDSAASIAES</sequence>
<evidence type="ECO:0000313" key="1">
    <source>
        <dbReference type="EMBL" id="TFK74963.1"/>
    </source>
</evidence>
<reference evidence="1 2" key="1">
    <citation type="journal article" date="2019" name="Nat. Ecol. Evol.">
        <title>Megaphylogeny resolves global patterns of mushroom evolution.</title>
        <authorList>
            <person name="Varga T."/>
            <person name="Krizsan K."/>
            <person name="Foldi C."/>
            <person name="Dima B."/>
            <person name="Sanchez-Garcia M."/>
            <person name="Sanchez-Ramirez S."/>
            <person name="Szollosi G.J."/>
            <person name="Szarkandi J.G."/>
            <person name="Papp V."/>
            <person name="Albert L."/>
            <person name="Andreopoulos W."/>
            <person name="Angelini C."/>
            <person name="Antonin V."/>
            <person name="Barry K.W."/>
            <person name="Bougher N.L."/>
            <person name="Buchanan P."/>
            <person name="Buyck B."/>
            <person name="Bense V."/>
            <person name="Catcheside P."/>
            <person name="Chovatia M."/>
            <person name="Cooper J."/>
            <person name="Damon W."/>
            <person name="Desjardin D."/>
            <person name="Finy P."/>
            <person name="Geml J."/>
            <person name="Haridas S."/>
            <person name="Hughes K."/>
            <person name="Justo A."/>
            <person name="Karasinski D."/>
            <person name="Kautmanova I."/>
            <person name="Kiss B."/>
            <person name="Kocsube S."/>
            <person name="Kotiranta H."/>
            <person name="LaButti K.M."/>
            <person name="Lechner B.E."/>
            <person name="Liimatainen K."/>
            <person name="Lipzen A."/>
            <person name="Lukacs Z."/>
            <person name="Mihaltcheva S."/>
            <person name="Morgado L.N."/>
            <person name="Niskanen T."/>
            <person name="Noordeloos M.E."/>
            <person name="Ohm R.A."/>
            <person name="Ortiz-Santana B."/>
            <person name="Ovrebo C."/>
            <person name="Racz N."/>
            <person name="Riley R."/>
            <person name="Savchenko A."/>
            <person name="Shiryaev A."/>
            <person name="Soop K."/>
            <person name="Spirin V."/>
            <person name="Szebenyi C."/>
            <person name="Tomsovsky M."/>
            <person name="Tulloss R.E."/>
            <person name="Uehling J."/>
            <person name="Grigoriev I.V."/>
            <person name="Vagvolgyi C."/>
            <person name="Papp T."/>
            <person name="Martin F.M."/>
            <person name="Miettinen O."/>
            <person name="Hibbett D.S."/>
            <person name="Nagy L.G."/>
        </authorList>
    </citation>
    <scope>NUCLEOTIDE SEQUENCE [LARGE SCALE GENOMIC DNA]</scope>
    <source>
        <strain evidence="1 2">NL-1719</strain>
    </source>
</reference>